<feature type="repeat" description="PPR" evidence="2">
    <location>
        <begin position="162"/>
        <end position="192"/>
    </location>
</feature>
<dbReference type="InterPro" id="IPR046960">
    <property type="entry name" value="PPR_At4g14850-like_plant"/>
</dbReference>
<dbReference type="PROSITE" id="PS51375">
    <property type="entry name" value="PPR"/>
    <property type="match status" value="3"/>
</dbReference>
<dbReference type="SUPFAM" id="SSF48452">
    <property type="entry name" value="TPR-like"/>
    <property type="match status" value="1"/>
</dbReference>
<dbReference type="InterPro" id="IPR011990">
    <property type="entry name" value="TPR-like_helical_dom_sf"/>
</dbReference>
<dbReference type="GO" id="GO:0003723">
    <property type="term" value="F:RNA binding"/>
    <property type="evidence" value="ECO:0007669"/>
    <property type="project" value="InterPro"/>
</dbReference>
<proteinExistence type="predicted"/>
<dbReference type="Gene3D" id="1.25.40.10">
    <property type="entry name" value="Tetratricopeptide repeat domain"/>
    <property type="match status" value="3"/>
</dbReference>
<sequence length="333" mass="37532">MQRTPLFRDYLSHGFPKEALLVYTKNLPNRNHQPILPLVLKACTSLSFFLLAQSLHADSVKIGIDHDLLVGTSFLSMYSKCHQMSDAIRMFEGMPEKNVVAINAMINGYSMIGEMESALALINRMSVRTPVTWAVLIEGFSRLGDTIAARCLFDQIPNQLGNVVTWTVMVHGYTTNGEMDLARTLFDMMLARNAFVWSSMITGYFKKGDAKEAEALFDRIPKRNLRDGFKPDEFTVASLLSACGQLASLHHGKKIHELIKRRRIKLNHFVLNGLVDMYAKCEDIEKARSIFNGMSKRNTVCWNSMISGLASHGRSEEALELFTAMEESEEKPN</sequence>
<evidence type="ECO:0000313" key="4">
    <source>
        <dbReference type="Proteomes" id="UP001327560"/>
    </source>
</evidence>
<reference evidence="3 4" key="1">
    <citation type="submission" date="2023-10" db="EMBL/GenBank/DDBJ databases">
        <title>Chromosome-scale genome assembly provides insights into flower coloration mechanisms of Canna indica.</title>
        <authorList>
            <person name="Li C."/>
        </authorList>
    </citation>
    <scope>NUCLEOTIDE SEQUENCE [LARGE SCALE GENOMIC DNA]</scope>
    <source>
        <tissue evidence="3">Flower</tissue>
    </source>
</reference>
<protein>
    <recommendedName>
        <fullName evidence="5">Pentatricopeptide repeat-containing protein</fullName>
    </recommendedName>
</protein>
<dbReference type="GO" id="GO:0009451">
    <property type="term" value="P:RNA modification"/>
    <property type="evidence" value="ECO:0007669"/>
    <property type="project" value="InterPro"/>
</dbReference>
<keyword evidence="1" id="KW-0677">Repeat</keyword>
<dbReference type="AlphaFoldDB" id="A0AAQ3QQJ8"/>
<feature type="repeat" description="PPR" evidence="2">
    <location>
        <begin position="193"/>
        <end position="227"/>
    </location>
</feature>
<dbReference type="Pfam" id="PF13041">
    <property type="entry name" value="PPR_2"/>
    <property type="match status" value="1"/>
</dbReference>
<evidence type="ECO:0000256" key="2">
    <source>
        <dbReference type="PROSITE-ProRule" id="PRU00708"/>
    </source>
</evidence>
<name>A0AAQ3QQJ8_9LILI</name>
<dbReference type="Proteomes" id="UP001327560">
    <property type="component" value="Chromosome 8"/>
</dbReference>
<dbReference type="FunFam" id="1.25.40.10:FF:000285">
    <property type="entry name" value="Pentatricopeptide repeat-containing protein, chloroplastic"/>
    <property type="match status" value="1"/>
</dbReference>
<dbReference type="PANTHER" id="PTHR47926:SF484">
    <property type="entry name" value="PENTATRICOPEPTIDE REPEAT-CONTAINING PROTEIN"/>
    <property type="match status" value="1"/>
</dbReference>
<dbReference type="InterPro" id="IPR002885">
    <property type="entry name" value="PPR_rpt"/>
</dbReference>
<dbReference type="PANTHER" id="PTHR47926">
    <property type="entry name" value="PENTATRICOPEPTIDE REPEAT-CONTAINING PROTEIN"/>
    <property type="match status" value="1"/>
</dbReference>
<dbReference type="EMBL" id="CP136897">
    <property type="protein sequence ID" value="WOL17833.1"/>
    <property type="molecule type" value="Genomic_DNA"/>
</dbReference>
<keyword evidence="4" id="KW-1185">Reference proteome</keyword>
<gene>
    <name evidence="3" type="ORF">Cni_G26626</name>
</gene>
<dbReference type="NCBIfam" id="TIGR00756">
    <property type="entry name" value="PPR"/>
    <property type="match status" value="5"/>
</dbReference>
<evidence type="ECO:0000256" key="1">
    <source>
        <dbReference type="ARBA" id="ARBA00022737"/>
    </source>
</evidence>
<organism evidence="3 4">
    <name type="scientific">Canna indica</name>
    <name type="common">Indian-shot</name>
    <dbReference type="NCBI Taxonomy" id="4628"/>
    <lineage>
        <taxon>Eukaryota</taxon>
        <taxon>Viridiplantae</taxon>
        <taxon>Streptophyta</taxon>
        <taxon>Embryophyta</taxon>
        <taxon>Tracheophyta</taxon>
        <taxon>Spermatophyta</taxon>
        <taxon>Magnoliopsida</taxon>
        <taxon>Liliopsida</taxon>
        <taxon>Zingiberales</taxon>
        <taxon>Cannaceae</taxon>
        <taxon>Canna</taxon>
    </lineage>
</organism>
<feature type="repeat" description="PPR" evidence="2">
    <location>
        <begin position="298"/>
        <end position="332"/>
    </location>
</feature>
<accession>A0AAQ3QQJ8</accession>
<evidence type="ECO:0000313" key="3">
    <source>
        <dbReference type="EMBL" id="WOL17833.1"/>
    </source>
</evidence>
<dbReference type="Pfam" id="PF01535">
    <property type="entry name" value="PPR"/>
    <property type="match status" value="6"/>
</dbReference>
<evidence type="ECO:0008006" key="5">
    <source>
        <dbReference type="Google" id="ProtNLM"/>
    </source>
</evidence>